<dbReference type="AlphaFoldDB" id="A0A512E330"/>
<proteinExistence type="predicted"/>
<evidence type="ECO:0000313" key="2">
    <source>
        <dbReference type="Proteomes" id="UP000321523"/>
    </source>
</evidence>
<protein>
    <submittedName>
        <fullName evidence="1">Uncharacterized protein</fullName>
    </submittedName>
</protein>
<keyword evidence="2" id="KW-1185">Reference proteome</keyword>
<comment type="caution">
    <text evidence="1">The sequence shown here is derived from an EMBL/GenBank/DDBJ whole genome shotgun (WGS) entry which is preliminary data.</text>
</comment>
<accession>A0A512E330</accession>
<evidence type="ECO:0000313" key="1">
    <source>
        <dbReference type="EMBL" id="GEO43132.1"/>
    </source>
</evidence>
<dbReference type="Pfam" id="PF25212">
    <property type="entry name" value="HVO_A0114"/>
    <property type="match status" value="1"/>
</dbReference>
<dbReference type="RefSeq" id="WP_044436903.1">
    <property type="nucleotide sequence ID" value="NZ_BJYZ01000064.1"/>
</dbReference>
<gene>
    <name evidence="1" type="ORF">SAE02_72800</name>
</gene>
<name>A0A512E330_9PROT</name>
<dbReference type="Proteomes" id="UP000321523">
    <property type="component" value="Unassembled WGS sequence"/>
</dbReference>
<dbReference type="EMBL" id="BJYZ01000064">
    <property type="protein sequence ID" value="GEO43132.1"/>
    <property type="molecule type" value="Genomic_DNA"/>
</dbReference>
<reference evidence="1 2" key="1">
    <citation type="submission" date="2019-07" db="EMBL/GenBank/DDBJ databases">
        <title>Whole genome shotgun sequence of Skermanella aerolata NBRC 106429.</title>
        <authorList>
            <person name="Hosoyama A."/>
            <person name="Uohara A."/>
            <person name="Ohji S."/>
            <person name="Ichikawa N."/>
        </authorList>
    </citation>
    <scope>NUCLEOTIDE SEQUENCE [LARGE SCALE GENOMIC DNA]</scope>
    <source>
        <strain evidence="1 2">NBRC 106429</strain>
    </source>
</reference>
<sequence length="114" mass="12709">MTGLRVVEGRGLDDRQSGAARVVVQGIGLRQSGMKLTYEGWDLVLHVVTPERLALLRMVRQHQPVSALRLAGILKRGSRDVLVDVRMLLDAHLLGGSEDCLQMEYERLSFSLDL</sequence>
<organism evidence="1 2">
    <name type="scientific">Skermanella aerolata</name>
    <dbReference type="NCBI Taxonomy" id="393310"/>
    <lineage>
        <taxon>Bacteria</taxon>
        <taxon>Pseudomonadati</taxon>
        <taxon>Pseudomonadota</taxon>
        <taxon>Alphaproteobacteria</taxon>
        <taxon>Rhodospirillales</taxon>
        <taxon>Azospirillaceae</taxon>
        <taxon>Skermanella</taxon>
    </lineage>
</organism>